<evidence type="ECO:0000256" key="2">
    <source>
        <dbReference type="SAM" id="MobiDB-lite"/>
    </source>
</evidence>
<dbReference type="PROSITE" id="PS50077">
    <property type="entry name" value="HEAT_REPEAT"/>
    <property type="match status" value="1"/>
</dbReference>
<dbReference type="Proteomes" id="UP000193920">
    <property type="component" value="Unassembled WGS sequence"/>
</dbReference>
<feature type="compositionally biased region" description="Low complexity" evidence="2">
    <location>
        <begin position="1204"/>
        <end position="1213"/>
    </location>
</feature>
<dbReference type="SUPFAM" id="SSF48371">
    <property type="entry name" value="ARM repeat"/>
    <property type="match status" value="1"/>
</dbReference>
<gene>
    <name evidence="3" type="ORF">LY90DRAFT_675361</name>
</gene>
<feature type="region of interest" description="Disordered" evidence="2">
    <location>
        <begin position="891"/>
        <end position="910"/>
    </location>
</feature>
<dbReference type="EMBL" id="MCOG01000228">
    <property type="protein sequence ID" value="ORY23967.1"/>
    <property type="molecule type" value="Genomic_DNA"/>
</dbReference>
<comment type="caution">
    <text evidence="3">The sequence shown here is derived from an EMBL/GenBank/DDBJ whole genome shotgun (WGS) entry which is preliminary data.</text>
</comment>
<dbReference type="STRING" id="1754190.A0A1Y2AP32"/>
<dbReference type="PANTHER" id="PTHR21467:SF0">
    <property type="entry name" value="SERINE_THREONINE-PROTEIN PHOSPHATASE 4 REGULATORY SUBUNIT 4"/>
    <property type="match status" value="1"/>
</dbReference>
<organism evidence="3 4">
    <name type="scientific">Neocallimastix californiae</name>
    <dbReference type="NCBI Taxonomy" id="1754190"/>
    <lineage>
        <taxon>Eukaryota</taxon>
        <taxon>Fungi</taxon>
        <taxon>Fungi incertae sedis</taxon>
        <taxon>Chytridiomycota</taxon>
        <taxon>Chytridiomycota incertae sedis</taxon>
        <taxon>Neocallimastigomycetes</taxon>
        <taxon>Neocallimastigales</taxon>
        <taxon>Neocallimastigaceae</taxon>
        <taxon>Neocallimastix</taxon>
    </lineage>
</organism>
<dbReference type="InterPro" id="IPR016024">
    <property type="entry name" value="ARM-type_fold"/>
</dbReference>
<dbReference type="PANTHER" id="PTHR21467">
    <property type="entry name" value="PROTEIN PHOSPHATASE 4 REGULATORY SUBUNIT 4 PPP4R4"/>
    <property type="match status" value="1"/>
</dbReference>
<accession>A0A1Y2AP32</accession>
<feature type="compositionally biased region" description="Polar residues" evidence="2">
    <location>
        <begin position="845"/>
        <end position="854"/>
    </location>
</feature>
<sequence length="1223" mass="140525">MWNFNSWNVELELSSFASSSIKSRDSNLKEANFSNGALKSEEEIKNYSLNETLNSIERAEYLIKNGIFLQKEYVYSSLVSLAKDDFEGTKNIIFPLILNCIKDESINLQRKFGESFLEMIKENLLDDDILSQFIPIIKEFLQSTTNKDDEFVDLWILILNEMIPILSEETISNQLVSEMKTNIDLSRPTEFREMCARIMGTLSGCVKPTILETIIFPKIVTLCQDTLYEIRKYMSEQLNQIFKNLRFDSFMKQLMSEYIELIIDEEDIVSNTALQNVIDIIPDIAKRLDIEIIYPTLKTIINEQSNKYFNSIKEKIGLLIWNLKDFITTEELQLFINYYISVAMSQNEKDCVDFIYNLPCIAFISEQLNYEKNKMYEIINFFCQNKNNSVRLSIAKCFHVLTSIYGKESYENLSTAFLDLLKDNDIKVLETIFKNMSNILGNFSKDPNSKFNDIAKEIVDAYQKCKNIAPLNWRAQKYIVKNFENFPNIFNMDIINNYITPLIFNQILDNSVVKPIKQIFCRTLLIYIKKSKRYEHRDKIHTFLKEMKQSQNYHIRYLFLEICYYAVGIFSSKYFCEYFLYSYIDLYRDPIPNIRIYLCQTLMPIRHCLFLFNDLYIIQKFNIITNSLIIQNSDDVDLNNTNNIIKDILNYSELQKNNKYVMAKSFPKDIINITLDFFLYNDKYPSKRNSLKPNTVHKNSLKPKVVRKSILDDTSKRKNSSNEIETSLEITGNKKSAYIDTKKFILPDSSDECYKNIYLTEIYKSIDEINYDNLISEDQIKEKEENGFFRMTSEQIKENKKDLLEHFKCSNINQFEHHNNKLIEKSSNENISKSDISISIYSQNNGANSSTSSIKNDHSVPGKGKMAKYSTNSSIKYESNYSSQKYKKLGDEKSNLKPKISGNTQSGKQPIVSSISIKKKADKSEISYNSKKKTSIKNEIKTDISKKKIEKSSASSNYNAKTVSINDIKKKKPNKYNVVNYSVTKKNTVNDINNSLNTINVTKVEDNLINETMTKKLNNSNLDVEDNINEDNNINSSIYISPSKSTNSSSFLSPSKSSSIWSSSSSITLKSNNSSVDSTVISEPNSAVSFPPFRDSSINSVSSTVQSISPPTSISSIISSVSGKNIQKKKNDTNSSVMSNISSKSKITFDIKSNNSNSSTIASTLLNRSNINKATIKNILEDKTLSSKTTSNTPISRKIISKTSKISSCSNSLSKKKKEYHQQ</sequence>
<dbReference type="AlphaFoldDB" id="A0A1Y2AP32"/>
<dbReference type="InterPro" id="IPR011989">
    <property type="entry name" value="ARM-like"/>
</dbReference>
<dbReference type="InterPro" id="IPR021133">
    <property type="entry name" value="HEAT_type_2"/>
</dbReference>
<keyword evidence="4" id="KW-1185">Reference proteome</keyword>
<feature type="region of interest" description="Disordered" evidence="2">
    <location>
        <begin position="1204"/>
        <end position="1223"/>
    </location>
</feature>
<evidence type="ECO:0000256" key="1">
    <source>
        <dbReference type="PROSITE-ProRule" id="PRU00103"/>
    </source>
</evidence>
<dbReference type="Gene3D" id="1.25.10.10">
    <property type="entry name" value="Leucine-rich Repeat Variant"/>
    <property type="match status" value="1"/>
</dbReference>
<evidence type="ECO:0000313" key="3">
    <source>
        <dbReference type="EMBL" id="ORY23967.1"/>
    </source>
</evidence>
<name>A0A1Y2AP32_9FUNG</name>
<dbReference type="OrthoDB" id="340346at2759"/>
<feature type="compositionally biased region" description="Basic residues" evidence="2">
    <location>
        <begin position="1214"/>
        <end position="1223"/>
    </location>
</feature>
<dbReference type="InterPro" id="IPR039918">
    <property type="entry name" value="PPP4R4"/>
</dbReference>
<reference evidence="3 4" key="1">
    <citation type="submission" date="2016-08" db="EMBL/GenBank/DDBJ databases">
        <title>A Parts List for Fungal Cellulosomes Revealed by Comparative Genomics.</title>
        <authorList>
            <consortium name="DOE Joint Genome Institute"/>
            <person name="Haitjema C.H."/>
            <person name="Gilmore S.P."/>
            <person name="Henske J.K."/>
            <person name="Solomon K.V."/>
            <person name="De Groot R."/>
            <person name="Kuo A."/>
            <person name="Mondo S.J."/>
            <person name="Salamov A.A."/>
            <person name="Labutti K."/>
            <person name="Zhao Z."/>
            <person name="Chiniquy J."/>
            <person name="Barry K."/>
            <person name="Brewer H.M."/>
            <person name="Purvine S.O."/>
            <person name="Wright A.T."/>
            <person name="Boxma B."/>
            <person name="Van Alen T."/>
            <person name="Hackstein J.H."/>
            <person name="Baker S.E."/>
            <person name="Grigoriev I.V."/>
            <person name="O'Malley M.A."/>
        </authorList>
    </citation>
    <scope>NUCLEOTIDE SEQUENCE [LARGE SCALE GENOMIC DNA]</scope>
    <source>
        <strain evidence="3 4">G1</strain>
    </source>
</reference>
<evidence type="ECO:0000313" key="4">
    <source>
        <dbReference type="Proteomes" id="UP000193920"/>
    </source>
</evidence>
<proteinExistence type="predicted"/>
<protein>
    <submittedName>
        <fullName evidence="3">ARM repeat-containing protein</fullName>
    </submittedName>
</protein>
<feature type="repeat" description="HEAT" evidence="1">
    <location>
        <begin position="215"/>
        <end position="253"/>
    </location>
</feature>
<feature type="region of interest" description="Disordered" evidence="2">
    <location>
        <begin position="845"/>
        <end position="868"/>
    </location>
</feature>